<keyword evidence="5" id="KW-0067">ATP-binding</keyword>
<dbReference type="PANTHER" id="PTHR12400">
    <property type="entry name" value="INOSITOL POLYPHOSPHATE KINASE"/>
    <property type="match status" value="1"/>
</dbReference>
<keyword evidence="2 8" id="KW-0808">Transferase</keyword>
<dbReference type="GO" id="GO:0005634">
    <property type="term" value="C:nucleus"/>
    <property type="evidence" value="ECO:0007669"/>
    <property type="project" value="TreeGrafter"/>
</dbReference>
<dbReference type="GO" id="GO:0008440">
    <property type="term" value="F:inositol-1,4,5-trisphosphate 3-kinase activity"/>
    <property type="evidence" value="ECO:0007669"/>
    <property type="project" value="TreeGrafter"/>
</dbReference>
<dbReference type="InterPro" id="IPR005522">
    <property type="entry name" value="IPK"/>
</dbReference>
<proteinExistence type="inferred from homology"/>
<evidence type="ECO:0000256" key="6">
    <source>
        <dbReference type="ARBA" id="ARBA00036164"/>
    </source>
</evidence>
<dbReference type="GO" id="GO:0005524">
    <property type="term" value="F:ATP binding"/>
    <property type="evidence" value="ECO:0007669"/>
    <property type="project" value="UniProtKB-KW"/>
</dbReference>
<dbReference type="EC" id="2.7.-.-" evidence="8"/>
<gene>
    <name evidence="9" type="ORF">CTEN210_15819</name>
</gene>
<dbReference type="InterPro" id="IPR038286">
    <property type="entry name" value="IPK_sf"/>
</dbReference>
<keyword evidence="3" id="KW-0547">Nucleotide-binding</keyword>
<comment type="caution">
    <text evidence="9">The sequence shown here is derived from an EMBL/GenBank/DDBJ whole genome shotgun (WGS) entry which is preliminary data.</text>
</comment>
<comment type="catalytic activity">
    <reaction evidence="6">
        <text>1D-myo-inositol 1,4,5-trisphosphate + 2 ATP = 1D-myo-inositol 1,3,4,5,6-pentakisphosphate + 2 ADP + 2 H(+)</text>
        <dbReference type="Rhea" id="RHEA:32359"/>
        <dbReference type="ChEBI" id="CHEBI:15378"/>
        <dbReference type="ChEBI" id="CHEBI:30616"/>
        <dbReference type="ChEBI" id="CHEBI:57733"/>
        <dbReference type="ChEBI" id="CHEBI:203600"/>
        <dbReference type="ChEBI" id="CHEBI:456216"/>
        <dbReference type="EC" id="2.7.1.151"/>
    </reaction>
</comment>
<accession>A0AAD3HDT3</accession>
<dbReference type="GO" id="GO:0005737">
    <property type="term" value="C:cytoplasm"/>
    <property type="evidence" value="ECO:0007669"/>
    <property type="project" value="TreeGrafter"/>
</dbReference>
<evidence type="ECO:0000256" key="2">
    <source>
        <dbReference type="ARBA" id="ARBA00022679"/>
    </source>
</evidence>
<dbReference type="Gene3D" id="3.30.470.160">
    <property type="entry name" value="Inositol polyphosphate kinase"/>
    <property type="match status" value="1"/>
</dbReference>
<dbReference type="Proteomes" id="UP001054902">
    <property type="component" value="Unassembled WGS sequence"/>
</dbReference>
<dbReference type="GO" id="GO:0032958">
    <property type="term" value="P:inositol phosphate biosynthetic process"/>
    <property type="evidence" value="ECO:0007669"/>
    <property type="project" value="InterPro"/>
</dbReference>
<evidence type="ECO:0000256" key="7">
    <source>
        <dbReference type="ARBA" id="ARBA00036525"/>
    </source>
</evidence>
<protein>
    <recommendedName>
        <fullName evidence="8">Kinase</fullName>
        <ecNumber evidence="8">2.7.-.-</ecNumber>
    </recommendedName>
</protein>
<sequence length="335" mass="38603">MYKGSLIQKLDLRSRLELLETALYRSKKVFANHEKSECEVEPLSHQVGGHPMMRIPPDYILKPFNISEDDERGLREVFFYEIIAFASKFGTCDHEIHAEIIDKDKQLQAILALLRKLSVFIPLYHGINRIHMKGERRARPEGIVLKDITSDFKVPCIMDIKMGKQTYEPNASIEKKRSQMKKYPEQEIFGFRIIGMKIYSPTHLDADDKGFRVFGKSFGRKLNHDSKVQAALRTFFQLENPSTRDSRFVLLVEKILEKLNELSHILNKHNDSLAFTSSSILIVYEGEDIDKAIPKCTVNVIDFAHVRYEAEGDDGFLHGINTLEKFLNAIRNQSS</sequence>
<dbReference type="PANTHER" id="PTHR12400:SF51">
    <property type="entry name" value="INOSITOL POLYPHOSPHATE MULTIKINASE"/>
    <property type="match status" value="1"/>
</dbReference>
<dbReference type="GO" id="GO:0051765">
    <property type="term" value="F:inositol tetrakisphosphate kinase activity"/>
    <property type="evidence" value="ECO:0007669"/>
    <property type="project" value="TreeGrafter"/>
</dbReference>
<evidence type="ECO:0000256" key="8">
    <source>
        <dbReference type="RuleBase" id="RU363090"/>
    </source>
</evidence>
<evidence type="ECO:0000313" key="10">
    <source>
        <dbReference type="Proteomes" id="UP001054902"/>
    </source>
</evidence>
<dbReference type="Pfam" id="PF03770">
    <property type="entry name" value="IPK"/>
    <property type="match status" value="1"/>
</dbReference>
<evidence type="ECO:0000256" key="1">
    <source>
        <dbReference type="ARBA" id="ARBA00007374"/>
    </source>
</evidence>
<reference evidence="9 10" key="1">
    <citation type="journal article" date="2021" name="Sci. Rep.">
        <title>The genome of the diatom Chaetoceros tenuissimus carries an ancient integrated fragment of an extant virus.</title>
        <authorList>
            <person name="Hongo Y."/>
            <person name="Kimura K."/>
            <person name="Takaki Y."/>
            <person name="Yoshida Y."/>
            <person name="Baba S."/>
            <person name="Kobayashi G."/>
            <person name="Nagasaki K."/>
            <person name="Hano T."/>
            <person name="Tomaru Y."/>
        </authorList>
    </citation>
    <scope>NUCLEOTIDE SEQUENCE [LARGE SCALE GENOMIC DNA]</scope>
    <source>
        <strain evidence="9 10">NIES-3715</strain>
    </source>
</reference>
<comment type="catalytic activity">
    <reaction evidence="7">
        <text>1D-myo-inositol 1,3,4,6-tetrakisphosphate + ATP = 1D-myo-inositol 1,3,4,5,6-pentakisphosphate + ADP + H(+)</text>
        <dbReference type="Rhea" id="RHEA:12717"/>
        <dbReference type="ChEBI" id="CHEBI:15378"/>
        <dbReference type="ChEBI" id="CHEBI:30616"/>
        <dbReference type="ChEBI" id="CHEBI:57660"/>
        <dbReference type="ChEBI" id="CHEBI:57733"/>
        <dbReference type="ChEBI" id="CHEBI:456216"/>
        <dbReference type="EC" id="2.7.1.140"/>
    </reaction>
</comment>
<comment type="similarity">
    <text evidence="1 8">Belongs to the inositol phosphokinase (IPK) family.</text>
</comment>
<dbReference type="EMBL" id="BLLK01000062">
    <property type="protein sequence ID" value="GFH59343.1"/>
    <property type="molecule type" value="Genomic_DNA"/>
</dbReference>
<organism evidence="9 10">
    <name type="scientific">Chaetoceros tenuissimus</name>
    <dbReference type="NCBI Taxonomy" id="426638"/>
    <lineage>
        <taxon>Eukaryota</taxon>
        <taxon>Sar</taxon>
        <taxon>Stramenopiles</taxon>
        <taxon>Ochrophyta</taxon>
        <taxon>Bacillariophyta</taxon>
        <taxon>Coscinodiscophyceae</taxon>
        <taxon>Chaetocerotophycidae</taxon>
        <taxon>Chaetocerotales</taxon>
        <taxon>Chaetocerotaceae</taxon>
        <taxon>Chaetoceros</taxon>
    </lineage>
</organism>
<keyword evidence="4 8" id="KW-0418">Kinase</keyword>
<evidence type="ECO:0000313" key="9">
    <source>
        <dbReference type="EMBL" id="GFH59343.1"/>
    </source>
</evidence>
<keyword evidence="10" id="KW-1185">Reference proteome</keyword>
<evidence type="ECO:0000256" key="3">
    <source>
        <dbReference type="ARBA" id="ARBA00022741"/>
    </source>
</evidence>
<evidence type="ECO:0000256" key="4">
    <source>
        <dbReference type="ARBA" id="ARBA00022777"/>
    </source>
</evidence>
<dbReference type="SUPFAM" id="SSF56104">
    <property type="entry name" value="SAICAR synthase-like"/>
    <property type="match status" value="1"/>
</dbReference>
<evidence type="ECO:0000256" key="5">
    <source>
        <dbReference type="ARBA" id="ARBA00022840"/>
    </source>
</evidence>
<dbReference type="AlphaFoldDB" id="A0AAD3HDT3"/>
<name>A0AAD3HDT3_9STRA</name>